<reference evidence="3 4" key="1">
    <citation type="journal article" date="2016" name="Nat. Commun.">
        <title>Thousands of microbial genomes shed light on interconnected biogeochemical processes in an aquifer system.</title>
        <authorList>
            <person name="Anantharaman K."/>
            <person name="Brown C.T."/>
            <person name="Hug L.A."/>
            <person name="Sharon I."/>
            <person name="Castelle C.J."/>
            <person name="Probst A.J."/>
            <person name="Thomas B.C."/>
            <person name="Singh A."/>
            <person name="Wilkins M.J."/>
            <person name="Karaoz U."/>
            <person name="Brodie E.L."/>
            <person name="Williams K.H."/>
            <person name="Hubbard S.S."/>
            <person name="Banfield J.F."/>
        </authorList>
    </citation>
    <scope>NUCLEOTIDE SEQUENCE [LARGE SCALE GENOMIC DNA]</scope>
</reference>
<feature type="transmembrane region" description="Helical" evidence="1">
    <location>
        <begin position="75"/>
        <end position="96"/>
    </location>
</feature>
<keyword evidence="1" id="KW-1133">Transmembrane helix</keyword>
<keyword evidence="1" id="KW-0472">Membrane</keyword>
<comment type="caution">
    <text evidence="3">The sequence shown here is derived from an EMBL/GenBank/DDBJ whole genome shotgun (WGS) entry which is preliminary data.</text>
</comment>
<feature type="signal peptide" evidence="2">
    <location>
        <begin position="1"/>
        <end position="25"/>
    </location>
</feature>
<keyword evidence="2" id="KW-0732">Signal</keyword>
<proteinExistence type="predicted"/>
<organism evidence="3 4">
    <name type="scientific">Candidatus Kaiserbacteria bacterium RIFCSPHIGHO2_12_FULL_53_13</name>
    <dbReference type="NCBI Taxonomy" id="1798502"/>
    <lineage>
        <taxon>Bacteria</taxon>
        <taxon>Candidatus Kaiseribacteriota</taxon>
    </lineage>
</organism>
<evidence type="ECO:0000256" key="2">
    <source>
        <dbReference type="SAM" id="SignalP"/>
    </source>
</evidence>
<feature type="chain" id="PRO_5009524096" evidence="2">
    <location>
        <begin position="26"/>
        <end position="108"/>
    </location>
</feature>
<dbReference type="AlphaFoldDB" id="A0A1F6E7G2"/>
<sequence>MIRRAVASVLLCGALLLSAPAPALAYPFGGQASIVLPCFNVAILAIIGAPIDGWYIWTTATETFNNGPPTSSGQWLLGLTSIPYICLVWPAPIILVPGMAISMMGSSQ</sequence>
<accession>A0A1F6E7G2</accession>
<protein>
    <submittedName>
        <fullName evidence="3">Uncharacterized protein</fullName>
    </submittedName>
</protein>
<evidence type="ECO:0000313" key="4">
    <source>
        <dbReference type="Proteomes" id="UP000176689"/>
    </source>
</evidence>
<name>A0A1F6E7G2_9BACT</name>
<gene>
    <name evidence="3" type="ORF">A3F27_03430</name>
</gene>
<evidence type="ECO:0000256" key="1">
    <source>
        <dbReference type="SAM" id="Phobius"/>
    </source>
</evidence>
<dbReference type="Proteomes" id="UP000176689">
    <property type="component" value="Unassembled WGS sequence"/>
</dbReference>
<evidence type="ECO:0000313" key="3">
    <source>
        <dbReference type="EMBL" id="OGG69132.1"/>
    </source>
</evidence>
<keyword evidence="1" id="KW-0812">Transmembrane</keyword>
<dbReference type="EMBL" id="MFLP01000038">
    <property type="protein sequence ID" value="OGG69132.1"/>
    <property type="molecule type" value="Genomic_DNA"/>
</dbReference>